<evidence type="ECO:0000256" key="3">
    <source>
        <dbReference type="PROSITE-ProRule" id="PRU01005"/>
    </source>
</evidence>
<dbReference type="SMART" id="SM00254">
    <property type="entry name" value="ShKT"/>
    <property type="match status" value="2"/>
</dbReference>
<dbReference type="OrthoDB" id="5863778at2759"/>
<evidence type="ECO:0000256" key="2">
    <source>
        <dbReference type="ARBA" id="ARBA00023157"/>
    </source>
</evidence>
<feature type="domain" description="ShKT" evidence="4">
    <location>
        <begin position="62"/>
        <end position="102"/>
    </location>
</feature>
<dbReference type="PROSITE" id="PS51670">
    <property type="entry name" value="SHKT"/>
    <property type="match status" value="2"/>
</dbReference>
<dbReference type="WormBase" id="C14C6.5b">
    <property type="protein sequence ID" value="CE50833"/>
    <property type="gene ID" value="WBGene00015759"/>
</dbReference>
<comment type="caution">
    <text evidence="3">Lacks conserved residue(s) required for the propagation of feature annotation.</text>
</comment>
<feature type="domain" description="ShKT" evidence="4">
    <location>
        <begin position="12"/>
        <end position="51"/>
    </location>
</feature>
<evidence type="ECO:0000313" key="7">
    <source>
        <dbReference type="WormBase" id="C14C6.5b"/>
    </source>
</evidence>
<dbReference type="RefSeq" id="NP_001300054.1">
    <property type="nucleotide sequence ID" value="NM_001313125.3"/>
</dbReference>
<dbReference type="CTD" id="178574"/>
<reference evidence="5 6" key="1">
    <citation type="journal article" date="1998" name="Science">
        <title>Genome sequence of the nematode C. elegans: a platform for investigating biology.</title>
        <authorList>
            <consortium name="The C. elegans sequencing consortium"/>
            <person name="Sulson J.E."/>
            <person name="Waterston R."/>
        </authorList>
    </citation>
    <scope>NUCLEOTIDE SEQUENCE [LARGE SCALE GENOMIC DNA]</scope>
    <source>
        <strain evidence="5 6">Bristol N2</strain>
    </source>
</reference>
<dbReference type="EMBL" id="BX284605">
    <property type="protein sequence ID" value="CTQ86753.1"/>
    <property type="molecule type" value="Genomic_DNA"/>
</dbReference>
<gene>
    <name evidence="5 7" type="ORF">C14C6.5</name>
    <name evidence="5" type="ORF">CELE_C14C6.5</name>
</gene>
<evidence type="ECO:0000313" key="6">
    <source>
        <dbReference type="Proteomes" id="UP000001940"/>
    </source>
</evidence>
<keyword evidence="1" id="KW-0732">Signal</keyword>
<dbReference type="Gene3D" id="1.10.10.1940">
    <property type="match status" value="2"/>
</dbReference>
<dbReference type="PANTHER" id="PTHR46219:SF2">
    <property type="entry name" value="SHKT DOMAIN-CONTAINING PROTEIN"/>
    <property type="match status" value="1"/>
</dbReference>
<protein>
    <submittedName>
        <fullName evidence="5">ShKT domain-containing protein</fullName>
    </submittedName>
</protein>
<keyword evidence="8" id="KW-1267">Proteomics identification</keyword>
<dbReference type="KEGG" id="cel:CELE_C14C6.5"/>
<evidence type="ECO:0000313" key="5">
    <source>
        <dbReference type="EMBL" id="CTQ86753.1"/>
    </source>
</evidence>
<dbReference type="AlphaFoldDB" id="A0A0K3AXM4"/>
<dbReference type="Proteomes" id="UP000001940">
    <property type="component" value="Chromosome V"/>
</dbReference>
<dbReference type="PANTHER" id="PTHR46219">
    <property type="entry name" value="PROTEIN CBG11138"/>
    <property type="match status" value="1"/>
</dbReference>
<dbReference type="AGR" id="WB:WBGene00015759"/>
<dbReference type="FunFam" id="1.10.10.1940:FF:000002">
    <property type="entry name" value="PHAryngeal gland Toxin-related"/>
    <property type="match status" value="2"/>
</dbReference>
<keyword evidence="6" id="KW-1185">Reference proteome</keyword>
<name>A0A0K3AXM4_CAEEL</name>
<dbReference type="GeneID" id="178574"/>
<evidence type="ECO:0000256" key="1">
    <source>
        <dbReference type="ARBA" id="ARBA00022729"/>
    </source>
</evidence>
<dbReference type="Pfam" id="PF01549">
    <property type="entry name" value="ShK"/>
    <property type="match status" value="2"/>
</dbReference>
<evidence type="ECO:0007829" key="8">
    <source>
        <dbReference type="PeptideAtlas" id="A0A0K3AXM4"/>
    </source>
</evidence>
<keyword evidence="2" id="KW-1015">Disulfide bond</keyword>
<proteinExistence type="evidence at protein level"/>
<evidence type="ECO:0000259" key="4">
    <source>
        <dbReference type="PROSITE" id="PS51670"/>
    </source>
</evidence>
<dbReference type="ExpressionAtlas" id="A0A0K3AXM4">
    <property type="expression patterns" value="baseline and differential"/>
</dbReference>
<sequence>MAPTTPSPGSCCDKINPKTGVSDCPGMKNYCNYGPYIDIMKDQCPKTCGYCGSGSATTPGICRDKLNPTTGVSDCPARRNLCNNGIYHDVMKDQCPKTCGYCK</sequence>
<dbReference type="Bgee" id="WBGene00015759">
    <property type="expression patterns" value="Expressed in larva and 4 other cell types or tissues"/>
</dbReference>
<dbReference type="InterPro" id="IPR003582">
    <property type="entry name" value="ShKT_dom"/>
</dbReference>
<organism evidence="5 6">
    <name type="scientific">Caenorhabditis elegans</name>
    <dbReference type="NCBI Taxonomy" id="6239"/>
    <lineage>
        <taxon>Eukaryota</taxon>
        <taxon>Metazoa</taxon>
        <taxon>Ecdysozoa</taxon>
        <taxon>Nematoda</taxon>
        <taxon>Chromadorea</taxon>
        <taxon>Rhabditida</taxon>
        <taxon>Rhabditina</taxon>
        <taxon>Rhabditomorpha</taxon>
        <taxon>Rhabditoidea</taxon>
        <taxon>Rhabditidae</taxon>
        <taxon>Peloderinae</taxon>
        <taxon>Caenorhabditis</taxon>
    </lineage>
</organism>
<accession>A0A0K3AXM4</accession>